<accession>A0ABQ8RYV5</accession>
<feature type="domain" description="Tc1-like transposase DDE" evidence="1">
    <location>
        <begin position="34"/>
        <end position="95"/>
    </location>
</feature>
<proteinExistence type="predicted"/>
<dbReference type="Pfam" id="PF13358">
    <property type="entry name" value="DDE_3"/>
    <property type="match status" value="1"/>
</dbReference>
<protein>
    <recommendedName>
        <fullName evidence="1">Tc1-like transposase DDE domain-containing protein</fullName>
    </recommendedName>
</protein>
<evidence type="ECO:0000313" key="3">
    <source>
        <dbReference type="Proteomes" id="UP001148838"/>
    </source>
</evidence>
<keyword evidence="3" id="KW-1185">Reference proteome</keyword>
<comment type="caution">
    <text evidence="2">The sequence shown here is derived from an EMBL/GenBank/DDBJ whole genome shotgun (WGS) entry which is preliminary data.</text>
</comment>
<evidence type="ECO:0000313" key="2">
    <source>
        <dbReference type="EMBL" id="KAJ4426815.1"/>
    </source>
</evidence>
<dbReference type="InterPro" id="IPR038717">
    <property type="entry name" value="Tc1-like_DDE_dom"/>
</dbReference>
<dbReference type="InterPro" id="IPR036397">
    <property type="entry name" value="RNaseH_sf"/>
</dbReference>
<dbReference type="Proteomes" id="UP001148838">
    <property type="component" value="Unassembled WGS sequence"/>
</dbReference>
<organism evidence="2 3">
    <name type="scientific">Periplaneta americana</name>
    <name type="common">American cockroach</name>
    <name type="synonym">Blatta americana</name>
    <dbReference type="NCBI Taxonomy" id="6978"/>
    <lineage>
        <taxon>Eukaryota</taxon>
        <taxon>Metazoa</taxon>
        <taxon>Ecdysozoa</taxon>
        <taxon>Arthropoda</taxon>
        <taxon>Hexapoda</taxon>
        <taxon>Insecta</taxon>
        <taxon>Pterygota</taxon>
        <taxon>Neoptera</taxon>
        <taxon>Polyneoptera</taxon>
        <taxon>Dictyoptera</taxon>
        <taxon>Blattodea</taxon>
        <taxon>Blattoidea</taxon>
        <taxon>Blattidae</taxon>
        <taxon>Blattinae</taxon>
        <taxon>Periplaneta</taxon>
    </lineage>
</organism>
<name>A0ABQ8RYV5_PERAM</name>
<gene>
    <name evidence="2" type="ORF">ANN_26614</name>
</gene>
<dbReference type="EMBL" id="JAJSOF020000039">
    <property type="protein sequence ID" value="KAJ4426815.1"/>
    <property type="molecule type" value="Genomic_DNA"/>
</dbReference>
<sequence length="185" mass="22002">MSYDGVGLLDRIHCRFLADVYEHILANVMIPSARERYPEGTLFFQQDNHPVHTINRIQKWFTRRPDVDLVDWPPKSPDMNRIENLLATVKRILRSNWAEQPPVRTADEEEVAMNLNLFRNLVDSMPRRMRAVVDAVYYSFLQLHYNYIFRRDIDVAQSADPVRRARRLGFDSRRRREFLTLNNKG</sequence>
<evidence type="ECO:0000259" key="1">
    <source>
        <dbReference type="Pfam" id="PF13358"/>
    </source>
</evidence>
<dbReference type="Gene3D" id="3.30.420.10">
    <property type="entry name" value="Ribonuclease H-like superfamily/Ribonuclease H"/>
    <property type="match status" value="1"/>
</dbReference>
<reference evidence="2 3" key="1">
    <citation type="journal article" date="2022" name="Allergy">
        <title>Genome assembly and annotation of Periplaneta americana reveal a comprehensive cockroach allergen profile.</title>
        <authorList>
            <person name="Wang L."/>
            <person name="Xiong Q."/>
            <person name="Saelim N."/>
            <person name="Wang L."/>
            <person name="Nong W."/>
            <person name="Wan A.T."/>
            <person name="Shi M."/>
            <person name="Liu X."/>
            <person name="Cao Q."/>
            <person name="Hui J.H.L."/>
            <person name="Sookrung N."/>
            <person name="Leung T.F."/>
            <person name="Tungtrongchitr A."/>
            <person name="Tsui S.K.W."/>
        </authorList>
    </citation>
    <scope>NUCLEOTIDE SEQUENCE [LARGE SCALE GENOMIC DNA]</scope>
    <source>
        <strain evidence="2">PWHHKU_190912</strain>
    </source>
</reference>